<name>A0A7C4AR59_9BACT</name>
<protein>
    <submittedName>
        <fullName evidence="9">Histidinol dehydrogenase</fullName>
        <ecNumber evidence="9">1.1.1.23</ecNumber>
    </submittedName>
</protein>
<dbReference type="GO" id="GO:0051287">
    <property type="term" value="F:NAD binding"/>
    <property type="evidence" value="ECO:0007669"/>
    <property type="project" value="InterPro"/>
</dbReference>
<dbReference type="Gene3D" id="3.40.50.1980">
    <property type="entry name" value="Nitrogenase molybdenum iron protein domain"/>
    <property type="match status" value="2"/>
</dbReference>
<evidence type="ECO:0000256" key="8">
    <source>
        <dbReference type="RuleBase" id="RU004175"/>
    </source>
</evidence>
<dbReference type="GO" id="GO:0005829">
    <property type="term" value="C:cytosol"/>
    <property type="evidence" value="ECO:0007669"/>
    <property type="project" value="TreeGrafter"/>
</dbReference>
<evidence type="ECO:0000256" key="5">
    <source>
        <dbReference type="ARBA" id="ARBA00023002"/>
    </source>
</evidence>
<dbReference type="PRINTS" id="PR00083">
    <property type="entry name" value="HOLDHDRGNASE"/>
</dbReference>
<dbReference type="PANTHER" id="PTHR21256">
    <property type="entry name" value="HISTIDINOL DEHYDROGENASE HDH"/>
    <property type="match status" value="1"/>
</dbReference>
<reference evidence="9" key="1">
    <citation type="journal article" date="2020" name="mSystems">
        <title>Genome- and Community-Level Interaction Insights into Carbon Utilization and Element Cycling Functions of Hydrothermarchaeota in Hydrothermal Sediment.</title>
        <authorList>
            <person name="Zhou Z."/>
            <person name="Liu Y."/>
            <person name="Xu W."/>
            <person name="Pan J."/>
            <person name="Luo Z.H."/>
            <person name="Li M."/>
        </authorList>
    </citation>
    <scope>NUCLEOTIDE SEQUENCE [LARGE SCALE GENOMIC DNA]</scope>
    <source>
        <strain evidence="9">SpSt-769</strain>
    </source>
</reference>
<dbReference type="InterPro" id="IPR016161">
    <property type="entry name" value="Ald_DH/histidinol_DH"/>
</dbReference>
<evidence type="ECO:0000256" key="7">
    <source>
        <dbReference type="PIRSR" id="PIRSR000099-1"/>
    </source>
</evidence>
<keyword evidence="4" id="KW-0862">Zinc</keyword>
<evidence type="ECO:0000256" key="1">
    <source>
        <dbReference type="ARBA" id="ARBA00001947"/>
    </source>
</evidence>
<dbReference type="Gene3D" id="1.20.5.1300">
    <property type="match status" value="1"/>
</dbReference>
<sequence>MNIRFFALSEMDTALRQRLCQRTAVDLSHLVSLVEPMVQRVRSEGDKAVSELTREYDGADIPPGRFRVHPEAIEAALHALSPELRQALEISIANIKRFHEKQREQGSWQTHVAPGILAGEKVVPIPSAGLYIPRGKGSFPSMMMMAGVPAKVAGVERVVVVTPPDADGAADRATLAAASLIGVDEIYCVGGVQAIAALAFGTETIPKVAKIVGPGSGYVMAAKQLVSPYVDTGLPAGPSEAIILADDTVDPETAATDLLIEAEHGSDSSAFLLTTSATMAQAALQLIPSLASKLPEPRRTFCRHVLENSGGVLLAQDMHEAIDFINEFAPEHLQILTRDPLSVLDHVKCAGEALLGYFTPGTLANYSLGPNAILPTSGFARTWSSLSVRDFTRRMSFAMVDEKAFRDLAPHTAMLAHYEGFPAHAAALTLRLQRLSEDSSSHSE</sequence>
<dbReference type="GO" id="GO:0000105">
    <property type="term" value="P:L-histidine biosynthetic process"/>
    <property type="evidence" value="ECO:0007669"/>
    <property type="project" value="InterPro"/>
</dbReference>
<dbReference type="PANTHER" id="PTHR21256:SF2">
    <property type="entry name" value="HISTIDINE BIOSYNTHESIS TRIFUNCTIONAL PROTEIN"/>
    <property type="match status" value="1"/>
</dbReference>
<dbReference type="EMBL" id="DTGT01000149">
    <property type="protein sequence ID" value="HGH60586.1"/>
    <property type="molecule type" value="Genomic_DNA"/>
</dbReference>
<evidence type="ECO:0000313" key="9">
    <source>
        <dbReference type="EMBL" id="HGH60586.1"/>
    </source>
</evidence>
<comment type="similarity">
    <text evidence="2 6 8">Belongs to the histidinol dehydrogenase family.</text>
</comment>
<evidence type="ECO:0000256" key="2">
    <source>
        <dbReference type="ARBA" id="ARBA00010178"/>
    </source>
</evidence>
<dbReference type="Pfam" id="PF00815">
    <property type="entry name" value="Histidinol_dh"/>
    <property type="match status" value="1"/>
</dbReference>
<dbReference type="InterPro" id="IPR022695">
    <property type="entry name" value="Histidinol_DH_monofunct"/>
</dbReference>
<dbReference type="AlphaFoldDB" id="A0A7C4AR59"/>
<dbReference type="PIRSF" id="PIRSF000099">
    <property type="entry name" value="Histidinol_dh"/>
    <property type="match status" value="1"/>
</dbReference>
<dbReference type="GO" id="GO:0046872">
    <property type="term" value="F:metal ion binding"/>
    <property type="evidence" value="ECO:0007669"/>
    <property type="project" value="UniProtKB-KW"/>
</dbReference>
<evidence type="ECO:0000256" key="3">
    <source>
        <dbReference type="ARBA" id="ARBA00022723"/>
    </source>
</evidence>
<keyword evidence="5 6" id="KW-0560">Oxidoreductase</keyword>
<feature type="active site" description="Proton acceptor" evidence="7">
    <location>
        <position position="332"/>
    </location>
</feature>
<dbReference type="FunFam" id="3.40.50.1980:FF:000001">
    <property type="entry name" value="Histidinol dehydrogenase"/>
    <property type="match status" value="1"/>
</dbReference>
<dbReference type="InterPro" id="IPR012131">
    <property type="entry name" value="Hstdl_DH"/>
</dbReference>
<dbReference type="GO" id="GO:0004399">
    <property type="term" value="F:histidinol dehydrogenase activity"/>
    <property type="evidence" value="ECO:0007669"/>
    <property type="project" value="UniProtKB-EC"/>
</dbReference>
<comment type="caution">
    <text evidence="9">The sequence shown here is derived from an EMBL/GenBank/DDBJ whole genome shotgun (WGS) entry which is preliminary data.</text>
</comment>
<organism evidence="9">
    <name type="scientific">Desulfomonile tiedjei</name>
    <dbReference type="NCBI Taxonomy" id="2358"/>
    <lineage>
        <taxon>Bacteria</taxon>
        <taxon>Pseudomonadati</taxon>
        <taxon>Thermodesulfobacteriota</taxon>
        <taxon>Desulfomonilia</taxon>
        <taxon>Desulfomonilales</taxon>
        <taxon>Desulfomonilaceae</taxon>
        <taxon>Desulfomonile</taxon>
    </lineage>
</organism>
<evidence type="ECO:0000256" key="4">
    <source>
        <dbReference type="ARBA" id="ARBA00022833"/>
    </source>
</evidence>
<proteinExistence type="inferred from homology"/>
<dbReference type="EC" id="1.1.1.23" evidence="9"/>
<dbReference type="InterPro" id="IPR001692">
    <property type="entry name" value="Histidinol_DH_CS"/>
</dbReference>
<feature type="active site" description="Proton acceptor" evidence="7">
    <location>
        <position position="331"/>
    </location>
</feature>
<evidence type="ECO:0000256" key="6">
    <source>
        <dbReference type="PIRNR" id="PIRNR000099"/>
    </source>
</evidence>
<gene>
    <name evidence="9" type="primary">hisD</name>
    <name evidence="9" type="ORF">ENV54_04725</name>
</gene>
<accession>A0A7C4AR59</accession>
<comment type="cofactor">
    <cofactor evidence="1">
        <name>Zn(2+)</name>
        <dbReference type="ChEBI" id="CHEBI:29105"/>
    </cofactor>
</comment>
<dbReference type="CDD" id="cd06572">
    <property type="entry name" value="Histidinol_dh"/>
    <property type="match status" value="1"/>
</dbReference>
<dbReference type="PROSITE" id="PS00611">
    <property type="entry name" value="HISOL_DEHYDROGENASE"/>
    <property type="match status" value="1"/>
</dbReference>
<dbReference type="NCBIfam" id="TIGR00069">
    <property type="entry name" value="hisD"/>
    <property type="match status" value="1"/>
</dbReference>
<keyword evidence="3" id="KW-0479">Metal-binding</keyword>
<dbReference type="SUPFAM" id="SSF53720">
    <property type="entry name" value="ALDH-like"/>
    <property type="match status" value="1"/>
</dbReference>